<name>A0A0N0C5V2_9BACL</name>
<dbReference type="Proteomes" id="UP000037688">
    <property type="component" value="Unassembled WGS sequence"/>
</dbReference>
<accession>A0A0N0C5V2</accession>
<evidence type="ECO:0000313" key="2">
    <source>
        <dbReference type="Proteomes" id="UP000037688"/>
    </source>
</evidence>
<keyword evidence="2" id="KW-1185">Reference proteome</keyword>
<reference evidence="1 2" key="1">
    <citation type="submission" date="2015-08" db="EMBL/GenBank/DDBJ databases">
        <title>Draft genome sequence of cellulolytic and xylanolytic Paenibacillus sp. A59, isolated from a decaying forest soil from Patagonia, Argentina.</title>
        <authorList>
            <person name="Ghio S."/>
            <person name="Caceres A.M."/>
            <person name="Talia P."/>
            <person name="Grasso D."/>
            <person name="Campos E."/>
        </authorList>
    </citation>
    <scope>NUCLEOTIDE SEQUENCE [LARGE SCALE GENOMIC DNA]</scope>
    <source>
        <strain evidence="1 2">A59</strain>
    </source>
</reference>
<dbReference type="AlphaFoldDB" id="A0A0N0C5V2"/>
<comment type="caution">
    <text evidence="1">The sequence shown here is derived from an EMBL/GenBank/DDBJ whole genome shotgun (WGS) entry which is preliminary data.</text>
</comment>
<evidence type="ECO:0000313" key="1">
    <source>
        <dbReference type="EMBL" id="KOY17764.1"/>
    </source>
</evidence>
<organism evidence="1 2">
    <name type="scientific">Paenibacillus xylanivorans</name>
    <dbReference type="NCBI Taxonomy" id="1705561"/>
    <lineage>
        <taxon>Bacteria</taxon>
        <taxon>Bacillati</taxon>
        <taxon>Bacillota</taxon>
        <taxon>Bacilli</taxon>
        <taxon>Bacillales</taxon>
        <taxon>Paenibacillaceae</taxon>
        <taxon>Paenibacillus</taxon>
    </lineage>
</organism>
<protein>
    <submittedName>
        <fullName evidence="1">Uncharacterized protein</fullName>
    </submittedName>
</protein>
<dbReference type="RefSeq" id="WP_053779539.1">
    <property type="nucleotide sequence ID" value="NZ_LITU01000034.1"/>
</dbReference>
<dbReference type="EMBL" id="LITU01000034">
    <property type="protein sequence ID" value="KOY17764.1"/>
    <property type="molecule type" value="Genomic_DNA"/>
</dbReference>
<dbReference type="OrthoDB" id="2475070at2"/>
<sequence>MIHSLQKQNWIAMILLPILFFGILVLAPSNHANAQGNRMPAEELKEISRLSFTLRDAYQTPYTVFIFAQDEEISTLTEEDLWTNNNPGDPTYTGTYRAALLKKGATYGTVQSADLDLHSITLPQTWHYTIKSKEKLTPDMLFITEWGSSNFNLAKPFIIRSGVLQPLKFVDNKGKKINNFYPAAREGGIRMLSESRVQFKFYNNTVFKYEIETFKLNISKLELRLTDTRYLNFDQPTWPNSGIGDRAYLESLKNSAMKGILPNQPNIKLGMTHKSMSNTLNKAKSRENGEWGAYYVYSQYAIGFDSYLHELDNKSRIMVFNLFAEQRNLYPETVKLWLGKPQKEYLNEAEGGYDMIYKYGSRTLSFHYLEEDEQIYLITIY</sequence>
<dbReference type="PATRIC" id="fig|1705561.3.peg.441"/>
<proteinExistence type="predicted"/>
<gene>
    <name evidence="1" type="ORF">AMS66_03890</name>
</gene>